<dbReference type="SUPFAM" id="SSF48452">
    <property type="entry name" value="TPR-like"/>
    <property type="match status" value="1"/>
</dbReference>
<keyword evidence="2 3" id="KW-0802">TPR repeat</keyword>
<evidence type="ECO:0000313" key="4">
    <source>
        <dbReference type="EMBL" id="GCF08628.1"/>
    </source>
</evidence>
<proteinExistence type="predicted"/>
<reference evidence="4 5" key="1">
    <citation type="submission" date="2019-01" db="EMBL/GenBank/DDBJ databases">
        <title>Draft genome sequence of Dictyobacter sp. Uno17.</title>
        <authorList>
            <person name="Wang C.M."/>
            <person name="Zheng Y."/>
            <person name="Sakai Y."/>
            <person name="Abe K."/>
            <person name="Yokota A."/>
            <person name="Yabe S."/>
        </authorList>
    </citation>
    <scope>NUCLEOTIDE SEQUENCE [LARGE SCALE GENOMIC DNA]</scope>
    <source>
        <strain evidence="4 5">Uno17</strain>
    </source>
</reference>
<evidence type="ECO:0000313" key="5">
    <source>
        <dbReference type="Proteomes" id="UP000322530"/>
    </source>
</evidence>
<name>A0A5A5TB51_9CHLR</name>
<dbReference type="PROSITE" id="PS50005">
    <property type="entry name" value="TPR"/>
    <property type="match status" value="1"/>
</dbReference>
<dbReference type="Gene3D" id="1.25.40.10">
    <property type="entry name" value="Tetratricopeptide repeat domain"/>
    <property type="match status" value="1"/>
</dbReference>
<keyword evidence="1" id="KW-0677">Repeat</keyword>
<dbReference type="InterPro" id="IPR019734">
    <property type="entry name" value="TPR_rpt"/>
</dbReference>
<protein>
    <submittedName>
        <fullName evidence="4">Uncharacterized protein</fullName>
    </submittedName>
</protein>
<gene>
    <name evidence="4" type="ORF">KDI_21920</name>
</gene>
<evidence type="ECO:0000256" key="1">
    <source>
        <dbReference type="ARBA" id="ARBA00022737"/>
    </source>
</evidence>
<dbReference type="AlphaFoldDB" id="A0A5A5TB51"/>
<sequence>MIEQLSEEELTISDRFSSISGENPLYAAFLGTFYEHDQEHRAQYYLDHHDLPRAIQIREDCVNKIIQAEVPESVKGSFLYNLACFYAMQNQLEKATTLLQEALTLAPRLKEWSLNDPELAALRK</sequence>
<dbReference type="RefSeq" id="WP_149401614.1">
    <property type="nucleotide sequence ID" value="NZ_BIXY01000028.1"/>
</dbReference>
<dbReference type="EMBL" id="BIXY01000028">
    <property type="protein sequence ID" value="GCF08628.1"/>
    <property type="molecule type" value="Genomic_DNA"/>
</dbReference>
<evidence type="ECO:0000256" key="2">
    <source>
        <dbReference type="ARBA" id="ARBA00022803"/>
    </source>
</evidence>
<feature type="repeat" description="TPR" evidence="3">
    <location>
        <begin position="76"/>
        <end position="109"/>
    </location>
</feature>
<dbReference type="OrthoDB" id="157727at2"/>
<dbReference type="Proteomes" id="UP000322530">
    <property type="component" value="Unassembled WGS sequence"/>
</dbReference>
<dbReference type="NCBIfam" id="NF047558">
    <property type="entry name" value="TPR_END_plus"/>
    <property type="match status" value="1"/>
</dbReference>
<dbReference type="InterPro" id="IPR013105">
    <property type="entry name" value="TPR_2"/>
</dbReference>
<evidence type="ECO:0000256" key="3">
    <source>
        <dbReference type="PROSITE-ProRule" id="PRU00339"/>
    </source>
</evidence>
<organism evidence="4 5">
    <name type="scientific">Dictyobacter arantiisoli</name>
    <dbReference type="NCBI Taxonomy" id="2014874"/>
    <lineage>
        <taxon>Bacteria</taxon>
        <taxon>Bacillati</taxon>
        <taxon>Chloroflexota</taxon>
        <taxon>Ktedonobacteria</taxon>
        <taxon>Ktedonobacterales</taxon>
        <taxon>Dictyobacteraceae</taxon>
        <taxon>Dictyobacter</taxon>
    </lineage>
</organism>
<dbReference type="InterPro" id="IPR011990">
    <property type="entry name" value="TPR-like_helical_dom_sf"/>
</dbReference>
<accession>A0A5A5TB51</accession>
<keyword evidence="5" id="KW-1185">Reference proteome</keyword>
<dbReference type="Pfam" id="PF07719">
    <property type="entry name" value="TPR_2"/>
    <property type="match status" value="1"/>
</dbReference>
<comment type="caution">
    <text evidence="4">The sequence shown here is derived from an EMBL/GenBank/DDBJ whole genome shotgun (WGS) entry which is preliminary data.</text>
</comment>